<keyword evidence="2" id="KW-0809">Transit peptide</keyword>
<gene>
    <name evidence="5" type="ORF">ZEAMMB73_Zm00001d035989</name>
</gene>
<dbReference type="Gene3D" id="1.25.40.10">
    <property type="entry name" value="Tetratricopeptide repeat domain"/>
    <property type="match status" value="2"/>
</dbReference>
<dbReference type="EMBL" id="CM000782">
    <property type="protein sequence ID" value="AQK80077.1"/>
    <property type="molecule type" value="Genomic_DNA"/>
</dbReference>
<dbReference type="IntAct" id="A0A1D6LK32">
    <property type="interactions" value="2"/>
</dbReference>
<feature type="region of interest" description="Disordered" evidence="4">
    <location>
        <begin position="551"/>
        <end position="607"/>
    </location>
</feature>
<reference evidence="5" key="1">
    <citation type="submission" date="2015-12" db="EMBL/GenBank/DDBJ databases">
        <title>Update maize B73 reference genome by single molecule sequencing technologies.</title>
        <authorList>
            <consortium name="Maize Genome Sequencing Project"/>
            <person name="Ware D."/>
        </authorList>
    </citation>
    <scope>NUCLEOTIDE SEQUENCE</scope>
    <source>
        <tissue evidence="5">Seedling</tissue>
    </source>
</reference>
<dbReference type="PaxDb" id="4577-GRMZM2G099278_P01"/>
<evidence type="ECO:0000256" key="3">
    <source>
        <dbReference type="PROSITE-ProRule" id="PRU00708"/>
    </source>
</evidence>
<keyword evidence="1" id="KW-0677">Repeat</keyword>
<dbReference type="eggNOG" id="KOG4197">
    <property type="taxonomic scope" value="Eukaryota"/>
</dbReference>
<dbReference type="InterPro" id="IPR002885">
    <property type="entry name" value="PPR_rpt"/>
</dbReference>
<sequence length="647" mass="70756">MLRAGSTHRWSPGARAFSTAPATRTTVPLAHLADLPASLPESGYTVTPPVQPWPRRLTARSLSRLLLGAATPELAVLALRHALFHAAHPLPPSLPVFAAALSRLSHADAGAAARHLPPVLSLLRASRLPAFSDRPFLPLLRALRPLPSLRLFLSLPSFNSRPSTRSFNALLHSLVSARRLRLAAALFRAAPTKLYITPNLVSCNILLKGLVGIGDLNSALKVLDEMIGWGIVPDVVTYTTVLTAYCAKGDLEGAQQLFDDIIASGRRPDATMYTVLIDGYCHHRKLQDAARIMDEMGAAGVQPNEVTYSVVIEACCKERKSTEARDLTREMLGAGYVPDTPLCAKVVDVLCQDGKAGEANEMWRQMVKKSVPPDNTVVSTLIYWLYMSWSLPSEDSESPLIVLTSHMPTLSEVTGSRLSRWPWAIMATVGQSGALRRVTVHYANSPTGSTVAEVSFDDLDDELLLFVLADLLPGQEGLHQSILEGTYNNQENHMRGAAPSAPYGYSRPEEYRAESSTAAAAATGSRNSGMDEQIASDFEYAKQLQQEMEDLSVKDEDDNDISCVPSPSDSDDEHEHHDEEEEADRQEDGDGDDDPDNMTYEQGQALVESVGTEYRGLSDELISYLQPWKYKAVKASGLFSRKTNHEE</sequence>
<evidence type="ECO:0000313" key="5">
    <source>
        <dbReference type="EMBL" id="AQK80077.1"/>
    </source>
</evidence>
<dbReference type="NCBIfam" id="TIGR00756">
    <property type="entry name" value="PPR"/>
    <property type="match status" value="5"/>
</dbReference>
<evidence type="ECO:0000256" key="1">
    <source>
        <dbReference type="ARBA" id="ARBA00022737"/>
    </source>
</evidence>
<dbReference type="PANTHER" id="PTHR47934:SF13">
    <property type="entry name" value="OS06G0125300 PROTEIN"/>
    <property type="match status" value="1"/>
</dbReference>
<dbReference type="Pfam" id="PF01535">
    <property type="entry name" value="PPR"/>
    <property type="match status" value="1"/>
</dbReference>
<feature type="repeat" description="PPR" evidence="3">
    <location>
        <begin position="199"/>
        <end position="233"/>
    </location>
</feature>
<protein>
    <submittedName>
        <fullName evidence="5">Pentatricopeptide repeat-containing protein mitochondrial</fullName>
    </submittedName>
</protein>
<dbReference type="Pfam" id="PF13041">
    <property type="entry name" value="PPR_2"/>
    <property type="match status" value="2"/>
</dbReference>
<feature type="repeat" description="PPR" evidence="3">
    <location>
        <begin position="339"/>
        <end position="373"/>
    </location>
</feature>
<feature type="repeat" description="PPR" evidence="3">
    <location>
        <begin position="269"/>
        <end position="303"/>
    </location>
</feature>
<evidence type="ECO:0000256" key="2">
    <source>
        <dbReference type="ARBA" id="ARBA00022946"/>
    </source>
</evidence>
<dbReference type="PANTHER" id="PTHR47934">
    <property type="entry name" value="PENTATRICOPEPTIDE REPEAT-CONTAINING PROTEIN PET309, MITOCHONDRIAL"/>
    <property type="match status" value="1"/>
</dbReference>
<evidence type="ECO:0000256" key="4">
    <source>
        <dbReference type="SAM" id="MobiDB-lite"/>
    </source>
</evidence>
<dbReference type="SMR" id="A0A1D6LK32"/>
<feature type="repeat" description="PPR" evidence="3">
    <location>
        <begin position="234"/>
        <end position="268"/>
    </location>
</feature>
<dbReference type="InterPro" id="IPR051114">
    <property type="entry name" value="Mito_RNA_Proc_CCM1"/>
</dbReference>
<dbReference type="ExpressionAtlas" id="A0A1D6LK32">
    <property type="expression patterns" value="baseline and differential"/>
</dbReference>
<proteinExistence type="predicted"/>
<dbReference type="AlphaFoldDB" id="A0A1D6LK32"/>
<dbReference type="STRING" id="4577.A0A1D6LK32"/>
<organism evidence="5">
    <name type="scientific">Zea mays</name>
    <name type="common">Maize</name>
    <dbReference type="NCBI Taxonomy" id="4577"/>
    <lineage>
        <taxon>Eukaryota</taxon>
        <taxon>Viridiplantae</taxon>
        <taxon>Streptophyta</taxon>
        <taxon>Embryophyta</taxon>
        <taxon>Tracheophyta</taxon>
        <taxon>Spermatophyta</taxon>
        <taxon>Magnoliopsida</taxon>
        <taxon>Liliopsida</taxon>
        <taxon>Poales</taxon>
        <taxon>Poaceae</taxon>
        <taxon>PACMAD clade</taxon>
        <taxon>Panicoideae</taxon>
        <taxon>Andropogonodae</taxon>
        <taxon>Andropogoneae</taxon>
        <taxon>Tripsacinae</taxon>
        <taxon>Zea</taxon>
    </lineage>
</organism>
<feature type="compositionally biased region" description="Low complexity" evidence="4">
    <location>
        <begin position="514"/>
        <end position="523"/>
    </location>
</feature>
<feature type="region of interest" description="Disordered" evidence="4">
    <location>
        <begin position="490"/>
        <end position="530"/>
    </location>
</feature>
<feature type="repeat" description="PPR" evidence="3">
    <location>
        <begin position="304"/>
        <end position="338"/>
    </location>
</feature>
<feature type="compositionally biased region" description="Acidic residues" evidence="4">
    <location>
        <begin position="551"/>
        <end position="560"/>
    </location>
</feature>
<dbReference type="InterPro" id="IPR011990">
    <property type="entry name" value="TPR-like_helical_dom_sf"/>
</dbReference>
<feature type="compositionally biased region" description="Acidic residues" evidence="4">
    <location>
        <begin position="578"/>
        <end position="596"/>
    </location>
</feature>
<accession>A0A1D6LK32</accession>
<name>A0A1D6LK32_MAIZE</name>
<dbReference type="PROSITE" id="PS51375">
    <property type="entry name" value="PPR"/>
    <property type="match status" value="5"/>
</dbReference>
<dbReference type="InParanoid" id="A0A1D6LK32"/>